<reference evidence="2 3" key="1">
    <citation type="submission" date="2024-07" db="EMBL/GenBank/DDBJ databases">
        <title>Section-level genome sequencing and comparative genomics of Aspergillus sections Usti and Cavernicolus.</title>
        <authorList>
            <consortium name="Lawrence Berkeley National Laboratory"/>
            <person name="Nybo J.L."/>
            <person name="Vesth T.C."/>
            <person name="Theobald S."/>
            <person name="Frisvad J.C."/>
            <person name="Larsen T.O."/>
            <person name="Kjaerboelling I."/>
            <person name="Rothschild-Mancinelli K."/>
            <person name="Lyhne E.K."/>
            <person name="Kogle M.E."/>
            <person name="Barry K."/>
            <person name="Clum A."/>
            <person name="Na H."/>
            <person name="Ledsgaard L."/>
            <person name="Lin J."/>
            <person name="Lipzen A."/>
            <person name="Kuo A."/>
            <person name="Riley R."/>
            <person name="Mondo S."/>
            <person name="LaButti K."/>
            <person name="Haridas S."/>
            <person name="Pangalinan J."/>
            <person name="Salamov A.A."/>
            <person name="Simmons B.A."/>
            <person name="Magnuson J.K."/>
            <person name="Chen J."/>
            <person name="Drula E."/>
            <person name="Henrissat B."/>
            <person name="Wiebenga A."/>
            <person name="Lubbers R.J."/>
            <person name="Gomes A.C."/>
            <person name="Makela M.R."/>
            <person name="Stajich J."/>
            <person name="Grigoriev I.V."/>
            <person name="Mortensen U.H."/>
            <person name="De vries R.P."/>
            <person name="Baker S.E."/>
            <person name="Andersen M.R."/>
        </authorList>
    </citation>
    <scope>NUCLEOTIDE SEQUENCE [LARGE SCALE GENOMIC DNA]</scope>
    <source>
        <strain evidence="2 3">CBS 600.67</strain>
    </source>
</reference>
<protein>
    <recommendedName>
        <fullName evidence="1">DUF7580 domain-containing protein</fullName>
    </recommendedName>
</protein>
<gene>
    <name evidence="2" type="ORF">BDW59DRAFT_143806</name>
</gene>
<accession>A0ABR4IJ18</accession>
<proteinExistence type="predicted"/>
<name>A0ABR4IJ18_9EURO</name>
<organism evidence="2 3">
    <name type="scientific">Aspergillus cavernicola</name>
    <dbReference type="NCBI Taxonomy" id="176166"/>
    <lineage>
        <taxon>Eukaryota</taxon>
        <taxon>Fungi</taxon>
        <taxon>Dikarya</taxon>
        <taxon>Ascomycota</taxon>
        <taxon>Pezizomycotina</taxon>
        <taxon>Eurotiomycetes</taxon>
        <taxon>Eurotiomycetidae</taxon>
        <taxon>Eurotiales</taxon>
        <taxon>Aspergillaceae</taxon>
        <taxon>Aspergillus</taxon>
        <taxon>Aspergillus subgen. Nidulantes</taxon>
    </lineage>
</organism>
<keyword evidence="3" id="KW-1185">Reference proteome</keyword>
<comment type="caution">
    <text evidence="2">The sequence shown here is derived from an EMBL/GenBank/DDBJ whole genome shotgun (WGS) entry which is preliminary data.</text>
</comment>
<evidence type="ECO:0000313" key="3">
    <source>
        <dbReference type="Proteomes" id="UP001610335"/>
    </source>
</evidence>
<feature type="domain" description="DUF7580" evidence="1">
    <location>
        <begin position="194"/>
        <end position="565"/>
    </location>
</feature>
<evidence type="ECO:0000313" key="2">
    <source>
        <dbReference type="EMBL" id="KAL2827767.1"/>
    </source>
</evidence>
<dbReference type="Pfam" id="PF24476">
    <property type="entry name" value="DUF7580"/>
    <property type="match status" value="1"/>
</dbReference>
<dbReference type="PANTHER" id="PTHR35186">
    <property type="entry name" value="ANK_REP_REGION DOMAIN-CONTAINING PROTEIN"/>
    <property type="match status" value="1"/>
</dbReference>
<dbReference type="EMBL" id="JBFXLS010000023">
    <property type="protein sequence ID" value="KAL2827767.1"/>
    <property type="molecule type" value="Genomic_DNA"/>
</dbReference>
<dbReference type="PANTHER" id="PTHR35186:SF4">
    <property type="entry name" value="PRION-INHIBITION AND PROPAGATION HELO DOMAIN-CONTAINING PROTEIN"/>
    <property type="match status" value="1"/>
</dbReference>
<dbReference type="InterPro" id="IPR056002">
    <property type="entry name" value="DUF7580"/>
</dbReference>
<sequence>MVTGVEATGIALAILPLLVNQLDGYVRGLERIKSLRGYRQEIRRYRTGLGGQYAILLNTLELLLEDIVDDDDERMELIRNPAGRGWQKPEFQQNLRHKLGRDYDIFIGATMDLSDSLERLAKKLGITATDKLSSEPIHFSGILEFRRIFFRAAYEDLLAKIEATSQILQTLTDQSHRREEVRGPKLRREGLKLYQTTRRHASALYNALDRCWKCSCTNQHSVYFQLDSKAIQYSTNRSNNTPSKMRFTLMLSSKDTGEGSHLDNKWHEIEAVEANLPELNLDMMDITPTLKKTSVHFADTPLETSKDFPEMELETRVTLPIYDLCTSLHALGSFSPQSGLIGYIFDEPNTSNRYNMRLLRILEQTIYLRSLHDILTTPNSVEPLRRLSPTSTELSRRDRLFLATLLACGVLQFHGTWLKQHWSIRDIKFAWDDEHKCIVIERPYLAWQVLERPCTSCRDASASHYTSQMRHPVLFPLALALIELSLGQPFSELPRPRYRSTRTSSGPQDAADFLTKVYCESGRNYGDAVKECLYWPPSKGGEFDDHKFQESVFETIIFPLLKDFNYFEGISSVV</sequence>
<dbReference type="Proteomes" id="UP001610335">
    <property type="component" value="Unassembled WGS sequence"/>
</dbReference>
<evidence type="ECO:0000259" key="1">
    <source>
        <dbReference type="Pfam" id="PF24476"/>
    </source>
</evidence>